<evidence type="ECO:0000256" key="1">
    <source>
        <dbReference type="ARBA" id="ARBA00004141"/>
    </source>
</evidence>
<feature type="transmembrane region" description="Helical" evidence="6">
    <location>
        <begin position="181"/>
        <end position="202"/>
    </location>
</feature>
<dbReference type="EMBL" id="JAINDJ010000002">
    <property type="protein sequence ID" value="KAG9455741.1"/>
    <property type="molecule type" value="Genomic_DNA"/>
</dbReference>
<evidence type="ECO:0000256" key="4">
    <source>
        <dbReference type="ARBA" id="ARBA00022989"/>
    </source>
</evidence>
<proteinExistence type="inferred from homology"/>
<feature type="transmembrane region" description="Helical" evidence="6">
    <location>
        <begin position="93"/>
        <end position="114"/>
    </location>
</feature>
<evidence type="ECO:0000313" key="7">
    <source>
        <dbReference type="EMBL" id="KAG9455741.1"/>
    </source>
</evidence>
<sequence>MENPQNSPPTEEAEPKKKYRGIKAMPYIIGNETFEKLGTIGTSTNLMVYLTTVFNLKRVTAATLINVWNGTCNLSPMLGAFLSDAYFGRFKTLGFASIASFIGMVLIMFTAAVPKLHPPHCATTSEAACTGPNGYQLGFLLTGLGFLVIGAGGIRSCNLAFGADQFDPGTESGKKGINSFFNWYFFTFTFAMMVALTLIVWVQVDVSWTLGLAIPAVLMFLSCAFFFVGNRIYVKVKPEGSPFSSVAQVVAAAVKKRGLKSPNEPDRCLFNPPHSSSLVSKLPYTDQFRFLDKAAIITETEELTADGKSPANPWHLCSMQQVEEVKCILRVIPIWAAGVLFSVAVVQQQTFVVVQALQSDRTLWKGFQIPAASFIVFSMLALTLWIPIYDRLIVPSIRKTTGREGGITLLQRMGIGAFLSVVAMVVSGAVETRRRGVALGEPTLGSAAGGGRVSAMSALWLVPQLMLTGLSEAFGAVAQLEFYYKQFPENMRSVAGSLIFLGMAGSNYLSGFLVSAIHGATERPGRVHWLPEDLNQGRLEYFYFTIAVLGLGNFVYFLVCASWYRYKAVDRTVVEEIELESGKGKPSPV</sequence>
<dbReference type="PANTHER" id="PTHR11654">
    <property type="entry name" value="OLIGOPEPTIDE TRANSPORTER-RELATED"/>
    <property type="match status" value="1"/>
</dbReference>
<evidence type="ECO:0000256" key="6">
    <source>
        <dbReference type="SAM" id="Phobius"/>
    </source>
</evidence>
<feature type="transmembrane region" description="Helical" evidence="6">
    <location>
        <begin position="134"/>
        <end position="154"/>
    </location>
</feature>
<protein>
    <submittedName>
        <fullName evidence="7">Uncharacterized protein</fullName>
    </submittedName>
</protein>
<reference evidence="7 8" key="1">
    <citation type="submission" date="2021-07" db="EMBL/GenBank/DDBJ databases">
        <title>The Aristolochia fimbriata genome: insights into angiosperm evolution, floral development and chemical biosynthesis.</title>
        <authorList>
            <person name="Jiao Y."/>
        </authorList>
    </citation>
    <scope>NUCLEOTIDE SEQUENCE [LARGE SCALE GENOMIC DNA]</scope>
    <source>
        <strain evidence="7">IBCAS-2021</strain>
        <tissue evidence="7">Leaf</tissue>
    </source>
</reference>
<dbReference type="InterPro" id="IPR000109">
    <property type="entry name" value="POT_fam"/>
</dbReference>
<dbReference type="GO" id="GO:0016020">
    <property type="term" value="C:membrane"/>
    <property type="evidence" value="ECO:0007669"/>
    <property type="project" value="UniProtKB-SubCell"/>
</dbReference>
<dbReference type="Proteomes" id="UP000825729">
    <property type="component" value="Unassembled WGS sequence"/>
</dbReference>
<keyword evidence="4 6" id="KW-1133">Transmembrane helix</keyword>
<evidence type="ECO:0000313" key="8">
    <source>
        <dbReference type="Proteomes" id="UP000825729"/>
    </source>
</evidence>
<dbReference type="Gene3D" id="1.20.1250.20">
    <property type="entry name" value="MFS general substrate transporter like domains"/>
    <property type="match status" value="1"/>
</dbReference>
<accession>A0AAV7F6K5</accession>
<feature type="transmembrane region" description="Helical" evidence="6">
    <location>
        <begin position="498"/>
        <end position="521"/>
    </location>
</feature>
<dbReference type="Pfam" id="PF00854">
    <property type="entry name" value="PTR2"/>
    <property type="match status" value="1"/>
</dbReference>
<dbReference type="GO" id="GO:0022857">
    <property type="term" value="F:transmembrane transporter activity"/>
    <property type="evidence" value="ECO:0007669"/>
    <property type="project" value="InterPro"/>
</dbReference>
<dbReference type="CDD" id="cd17416">
    <property type="entry name" value="MFS_NPF1_2"/>
    <property type="match status" value="1"/>
</dbReference>
<gene>
    <name evidence="7" type="ORF">H6P81_000249</name>
</gene>
<keyword evidence="3 6" id="KW-0812">Transmembrane</keyword>
<evidence type="ECO:0000256" key="2">
    <source>
        <dbReference type="ARBA" id="ARBA00005982"/>
    </source>
</evidence>
<feature type="transmembrane region" description="Helical" evidence="6">
    <location>
        <begin position="367"/>
        <end position="388"/>
    </location>
</feature>
<feature type="transmembrane region" description="Helical" evidence="6">
    <location>
        <begin position="208"/>
        <end position="228"/>
    </location>
</feature>
<keyword evidence="5 6" id="KW-0472">Membrane</keyword>
<keyword evidence="8" id="KW-1185">Reference proteome</keyword>
<evidence type="ECO:0000256" key="3">
    <source>
        <dbReference type="ARBA" id="ARBA00022692"/>
    </source>
</evidence>
<feature type="transmembrane region" description="Helical" evidence="6">
    <location>
        <begin position="541"/>
        <end position="564"/>
    </location>
</feature>
<comment type="subcellular location">
    <subcellularLocation>
        <location evidence="1">Membrane</location>
        <topology evidence="1">Multi-pass membrane protein</topology>
    </subcellularLocation>
</comment>
<comment type="caution">
    <text evidence="7">The sequence shown here is derived from an EMBL/GenBank/DDBJ whole genome shotgun (WGS) entry which is preliminary data.</text>
</comment>
<dbReference type="AlphaFoldDB" id="A0AAV7F6K5"/>
<comment type="similarity">
    <text evidence="2">Belongs to the major facilitator superfamily. Proton-dependent oligopeptide transporter (POT/PTR) (TC 2.A.17) family.</text>
</comment>
<dbReference type="SUPFAM" id="SSF103473">
    <property type="entry name" value="MFS general substrate transporter"/>
    <property type="match status" value="1"/>
</dbReference>
<feature type="transmembrane region" description="Helical" evidence="6">
    <location>
        <begin position="327"/>
        <end position="347"/>
    </location>
</feature>
<name>A0AAV7F6K5_ARIFI</name>
<feature type="transmembrane region" description="Helical" evidence="6">
    <location>
        <begin position="458"/>
        <end position="477"/>
    </location>
</feature>
<feature type="transmembrane region" description="Helical" evidence="6">
    <location>
        <begin position="409"/>
        <end position="430"/>
    </location>
</feature>
<evidence type="ECO:0000256" key="5">
    <source>
        <dbReference type="ARBA" id="ARBA00023136"/>
    </source>
</evidence>
<organism evidence="7 8">
    <name type="scientific">Aristolochia fimbriata</name>
    <name type="common">White veined hardy Dutchman's pipe vine</name>
    <dbReference type="NCBI Taxonomy" id="158543"/>
    <lineage>
        <taxon>Eukaryota</taxon>
        <taxon>Viridiplantae</taxon>
        <taxon>Streptophyta</taxon>
        <taxon>Embryophyta</taxon>
        <taxon>Tracheophyta</taxon>
        <taxon>Spermatophyta</taxon>
        <taxon>Magnoliopsida</taxon>
        <taxon>Magnoliidae</taxon>
        <taxon>Piperales</taxon>
        <taxon>Aristolochiaceae</taxon>
        <taxon>Aristolochia</taxon>
    </lineage>
</organism>
<dbReference type="InterPro" id="IPR036259">
    <property type="entry name" value="MFS_trans_sf"/>
</dbReference>